<dbReference type="PANTHER" id="PTHR45586:SF1">
    <property type="entry name" value="LIPOPOLYSACCHARIDE ASSEMBLY PROTEIN B"/>
    <property type="match status" value="1"/>
</dbReference>
<evidence type="ECO:0000256" key="1">
    <source>
        <dbReference type="ARBA" id="ARBA00022737"/>
    </source>
</evidence>
<keyword evidence="6" id="KW-1185">Reference proteome</keyword>
<dbReference type="Pfam" id="PF13181">
    <property type="entry name" value="TPR_8"/>
    <property type="match status" value="2"/>
</dbReference>
<dbReference type="InterPro" id="IPR019734">
    <property type="entry name" value="TPR_rpt"/>
</dbReference>
<feature type="signal peptide" evidence="4">
    <location>
        <begin position="1"/>
        <end position="28"/>
    </location>
</feature>
<dbReference type="PANTHER" id="PTHR45586">
    <property type="entry name" value="TPR REPEAT-CONTAINING PROTEIN PA4667"/>
    <property type="match status" value="1"/>
</dbReference>
<feature type="repeat" description="TPR" evidence="3">
    <location>
        <begin position="445"/>
        <end position="478"/>
    </location>
</feature>
<keyword evidence="4" id="KW-0732">Signal</keyword>
<sequence>MKKPVWQNRPDRFLIFALCIFLFASCTATRRQAGKAAPAKDTGTTTVIIDKKLRAGETTDGIFIDAVKAKITDNKPDAFKLFTRVAAIDPGNATAHFELSRIWLERRNIPKAIEEIRAALQRDSTNKWFYNSYANLLDVDGQYAKAAGIMGQLAAREKSPEDFLQRQAIFLQKAGKDKEALTVLDKLSTYVGQDDEVLLLQKQQIYLSQNDVEGAVREVRKLVGFYPQEPRYLLLVGELYDNNGKNKEALKAYKDAEARFPDDSNIQFALVQYYLKNKDTANFQHYLEKAILNNELSMEERISLIAPFIQSRNQENTPIGNMAMGLIRKLAAQEPPQPEPKLLYADLLVADNLIDSGLAEYKKVITLDSTRFGAWQQVLLVYAQQQQYDSLLNYSQRAAPLFPKEQMVFYLGGLAYQMKGDHGNAETFLQKAISLHKTGNDELLSEMLTALGDAYNSAKKFAASDSCYQAALALEPDNASALNNFSYYLSERGERLDDAERMSAKSLTLRPGEATYLDTYGWILYKQGKYKEAKGYIEKAISAIKGDGDATLYEHLGDIEYKIGNTDKALENWRLAKTKGGKSELLEQKINEQKLKE</sequence>
<protein>
    <submittedName>
        <fullName evidence="5">Tetratricopeptide repeat protein</fullName>
    </submittedName>
</protein>
<comment type="caution">
    <text evidence="5">The sequence shown here is derived from an EMBL/GenBank/DDBJ whole genome shotgun (WGS) entry which is preliminary data.</text>
</comment>
<organism evidence="5 6">
    <name type="scientific">Taibaiella chishuiensis</name>
    <dbReference type="NCBI Taxonomy" id="1434707"/>
    <lineage>
        <taxon>Bacteria</taxon>
        <taxon>Pseudomonadati</taxon>
        <taxon>Bacteroidota</taxon>
        <taxon>Chitinophagia</taxon>
        <taxon>Chitinophagales</taxon>
        <taxon>Chitinophagaceae</taxon>
        <taxon>Taibaiella</taxon>
    </lineage>
</organism>
<keyword evidence="1" id="KW-0677">Repeat</keyword>
<dbReference type="Proteomes" id="UP000240572">
    <property type="component" value="Unassembled WGS sequence"/>
</dbReference>
<dbReference type="Pfam" id="PF13429">
    <property type="entry name" value="TPR_15"/>
    <property type="match status" value="1"/>
</dbReference>
<name>A0A2P8CWE4_9BACT</name>
<dbReference type="PROSITE" id="PS50005">
    <property type="entry name" value="TPR"/>
    <property type="match status" value="2"/>
</dbReference>
<evidence type="ECO:0000256" key="2">
    <source>
        <dbReference type="ARBA" id="ARBA00022803"/>
    </source>
</evidence>
<keyword evidence="2 3" id="KW-0802">TPR repeat</keyword>
<dbReference type="SUPFAM" id="SSF48452">
    <property type="entry name" value="TPR-like"/>
    <property type="match status" value="3"/>
</dbReference>
<gene>
    <name evidence="5" type="ORF">B0I18_11257</name>
</gene>
<dbReference type="EMBL" id="PYGD01000012">
    <property type="protein sequence ID" value="PSK89256.1"/>
    <property type="molecule type" value="Genomic_DNA"/>
</dbReference>
<dbReference type="Gene3D" id="1.25.40.10">
    <property type="entry name" value="Tetratricopeptide repeat domain"/>
    <property type="match status" value="4"/>
</dbReference>
<accession>A0A2P8CWE4</accession>
<dbReference type="AlphaFoldDB" id="A0A2P8CWE4"/>
<evidence type="ECO:0000313" key="6">
    <source>
        <dbReference type="Proteomes" id="UP000240572"/>
    </source>
</evidence>
<dbReference type="PROSITE" id="PS51257">
    <property type="entry name" value="PROKAR_LIPOPROTEIN"/>
    <property type="match status" value="1"/>
</dbReference>
<evidence type="ECO:0000256" key="4">
    <source>
        <dbReference type="SAM" id="SignalP"/>
    </source>
</evidence>
<evidence type="ECO:0000256" key="3">
    <source>
        <dbReference type="PROSITE-ProRule" id="PRU00339"/>
    </source>
</evidence>
<proteinExistence type="predicted"/>
<dbReference type="RefSeq" id="WP_181358577.1">
    <property type="nucleotide sequence ID" value="NZ_PYGD01000012.1"/>
</dbReference>
<feature type="repeat" description="TPR" evidence="3">
    <location>
        <begin position="230"/>
        <end position="263"/>
    </location>
</feature>
<evidence type="ECO:0000313" key="5">
    <source>
        <dbReference type="EMBL" id="PSK89256.1"/>
    </source>
</evidence>
<reference evidence="5 6" key="1">
    <citation type="submission" date="2018-03" db="EMBL/GenBank/DDBJ databases">
        <title>Genomic Encyclopedia of Type Strains, Phase III (KMG-III): the genomes of soil and plant-associated and newly described type strains.</title>
        <authorList>
            <person name="Whitman W."/>
        </authorList>
    </citation>
    <scope>NUCLEOTIDE SEQUENCE [LARGE SCALE GENOMIC DNA]</scope>
    <source>
        <strain evidence="5 6">CGMCC 1.12700</strain>
    </source>
</reference>
<dbReference type="SMART" id="SM00028">
    <property type="entry name" value="TPR"/>
    <property type="match status" value="6"/>
</dbReference>
<feature type="chain" id="PRO_5015118396" evidence="4">
    <location>
        <begin position="29"/>
        <end position="597"/>
    </location>
</feature>
<dbReference type="InterPro" id="IPR051012">
    <property type="entry name" value="CellSynth/LPSAsmb/PSIAsmb"/>
</dbReference>
<dbReference type="InterPro" id="IPR011990">
    <property type="entry name" value="TPR-like_helical_dom_sf"/>
</dbReference>